<dbReference type="GO" id="GO:0032790">
    <property type="term" value="P:ribosome disassembly"/>
    <property type="evidence" value="ECO:0007669"/>
    <property type="project" value="TreeGrafter"/>
</dbReference>
<name>A0A9W4SCZ4_9GLOM</name>
<keyword evidence="2" id="KW-0648">Protein biosynthesis</keyword>
<dbReference type="PROSITE" id="PS51722">
    <property type="entry name" value="G_TR_2"/>
    <property type="match status" value="1"/>
</dbReference>
<feature type="domain" description="Tr-type G" evidence="4">
    <location>
        <begin position="1"/>
        <end position="72"/>
    </location>
</feature>
<dbReference type="OrthoDB" id="198619at2759"/>
<evidence type="ECO:0000313" key="6">
    <source>
        <dbReference type="Proteomes" id="UP001153678"/>
    </source>
</evidence>
<dbReference type="PANTHER" id="PTHR43261:SF1">
    <property type="entry name" value="RIBOSOME-RELEASING FACTOR 2, MITOCHONDRIAL"/>
    <property type="match status" value="1"/>
</dbReference>
<keyword evidence="1" id="KW-0547">Nucleotide-binding</keyword>
<protein>
    <submittedName>
        <fullName evidence="5">10740_t:CDS:1</fullName>
    </submittedName>
</protein>
<evidence type="ECO:0000256" key="3">
    <source>
        <dbReference type="ARBA" id="ARBA00023134"/>
    </source>
</evidence>
<dbReference type="GO" id="GO:0003924">
    <property type="term" value="F:GTPase activity"/>
    <property type="evidence" value="ECO:0007669"/>
    <property type="project" value="InterPro"/>
</dbReference>
<dbReference type="Proteomes" id="UP001153678">
    <property type="component" value="Unassembled WGS sequence"/>
</dbReference>
<dbReference type="InterPro" id="IPR027417">
    <property type="entry name" value="P-loop_NTPase"/>
</dbReference>
<accession>A0A9W4SCZ4</accession>
<dbReference type="AlphaFoldDB" id="A0A9W4SCZ4"/>
<dbReference type="GO" id="GO:0032543">
    <property type="term" value="P:mitochondrial translation"/>
    <property type="evidence" value="ECO:0007669"/>
    <property type="project" value="TreeGrafter"/>
</dbReference>
<dbReference type="GO" id="GO:0005739">
    <property type="term" value="C:mitochondrion"/>
    <property type="evidence" value="ECO:0007669"/>
    <property type="project" value="TreeGrafter"/>
</dbReference>
<evidence type="ECO:0000256" key="2">
    <source>
        <dbReference type="ARBA" id="ARBA00022917"/>
    </source>
</evidence>
<dbReference type="PANTHER" id="PTHR43261">
    <property type="entry name" value="TRANSLATION ELONGATION FACTOR G-RELATED"/>
    <property type="match status" value="1"/>
</dbReference>
<keyword evidence="3" id="KW-0342">GTP-binding</keyword>
<dbReference type="GO" id="GO:0005525">
    <property type="term" value="F:GTP binding"/>
    <property type="evidence" value="ECO:0007669"/>
    <property type="project" value="UniProtKB-KW"/>
</dbReference>
<evidence type="ECO:0000259" key="4">
    <source>
        <dbReference type="PROSITE" id="PS51722"/>
    </source>
</evidence>
<proteinExistence type="predicted"/>
<dbReference type="InterPro" id="IPR000795">
    <property type="entry name" value="T_Tr_GTP-bd_dom"/>
</dbReference>
<dbReference type="Gene3D" id="3.40.50.300">
    <property type="entry name" value="P-loop containing nucleotide triphosphate hydrolases"/>
    <property type="match status" value="3"/>
</dbReference>
<dbReference type="Pfam" id="PF00009">
    <property type="entry name" value="GTP_EFTU"/>
    <property type="match status" value="1"/>
</dbReference>
<dbReference type="EMBL" id="CAMKVN010000131">
    <property type="protein sequence ID" value="CAI2164091.1"/>
    <property type="molecule type" value="Genomic_DNA"/>
</dbReference>
<organism evidence="5 6">
    <name type="scientific">Funneliformis geosporum</name>
    <dbReference type="NCBI Taxonomy" id="1117311"/>
    <lineage>
        <taxon>Eukaryota</taxon>
        <taxon>Fungi</taxon>
        <taxon>Fungi incertae sedis</taxon>
        <taxon>Mucoromycota</taxon>
        <taxon>Glomeromycotina</taxon>
        <taxon>Glomeromycetes</taxon>
        <taxon>Glomerales</taxon>
        <taxon>Glomeraceae</taxon>
        <taxon>Funneliformis</taxon>
    </lineage>
</organism>
<evidence type="ECO:0000256" key="1">
    <source>
        <dbReference type="ARBA" id="ARBA00022741"/>
    </source>
</evidence>
<gene>
    <name evidence="5" type="ORF">FWILDA_LOCUS1391</name>
</gene>
<dbReference type="SUPFAM" id="SSF52540">
    <property type="entry name" value="P-loop containing nucleoside triphosphate hydrolases"/>
    <property type="match status" value="1"/>
</dbReference>
<sequence length="72" mass="7737">MPEEKHKLSNIRNIGIVAHIDAGKTTTTEINLIDTPGHVDFTAEVERSLRVLDGAVVVLDGSKGVQAQTETV</sequence>
<evidence type="ECO:0000313" key="5">
    <source>
        <dbReference type="EMBL" id="CAI2164091.1"/>
    </source>
</evidence>
<reference evidence="5" key="1">
    <citation type="submission" date="2022-08" db="EMBL/GenBank/DDBJ databases">
        <authorList>
            <person name="Kallberg Y."/>
            <person name="Tangrot J."/>
            <person name="Rosling A."/>
        </authorList>
    </citation>
    <scope>NUCLEOTIDE SEQUENCE</scope>
    <source>
        <strain evidence="5">Wild A</strain>
    </source>
</reference>
<comment type="caution">
    <text evidence="5">The sequence shown here is derived from an EMBL/GenBank/DDBJ whole genome shotgun (WGS) entry which is preliminary data.</text>
</comment>
<keyword evidence="6" id="KW-1185">Reference proteome</keyword>